<dbReference type="AlphaFoldDB" id="A0A9P8W9W6"/>
<proteinExistence type="predicted"/>
<dbReference type="EMBL" id="JAGPYM010000004">
    <property type="protein sequence ID" value="KAH6895213.1"/>
    <property type="molecule type" value="Genomic_DNA"/>
</dbReference>
<gene>
    <name evidence="1" type="ORF">B0T10DRAFT_210488</name>
</gene>
<comment type="caution">
    <text evidence="1">The sequence shown here is derived from an EMBL/GenBank/DDBJ whole genome shotgun (WGS) entry which is preliminary data.</text>
</comment>
<dbReference type="Proteomes" id="UP000777438">
    <property type="component" value="Unassembled WGS sequence"/>
</dbReference>
<reference evidence="1 2" key="1">
    <citation type="journal article" date="2021" name="Nat. Commun.">
        <title>Genetic determinants of endophytism in the Arabidopsis root mycobiome.</title>
        <authorList>
            <person name="Mesny F."/>
            <person name="Miyauchi S."/>
            <person name="Thiergart T."/>
            <person name="Pickel B."/>
            <person name="Atanasova L."/>
            <person name="Karlsson M."/>
            <person name="Huettel B."/>
            <person name="Barry K.W."/>
            <person name="Haridas S."/>
            <person name="Chen C."/>
            <person name="Bauer D."/>
            <person name="Andreopoulos W."/>
            <person name="Pangilinan J."/>
            <person name="LaButti K."/>
            <person name="Riley R."/>
            <person name="Lipzen A."/>
            <person name="Clum A."/>
            <person name="Drula E."/>
            <person name="Henrissat B."/>
            <person name="Kohler A."/>
            <person name="Grigoriev I.V."/>
            <person name="Martin F.M."/>
            <person name="Hacquard S."/>
        </authorList>
    </citation>
    <scope>NUCLEOTIDE SEQUENCE [LARGE SCALE GENOMIC DNA]</scope>
    <source>
        <strain evidence="1 2">MPI-CAGE-CH-0241</strain>
    </source>
</reference>
<dbReference type="OrthoDB" id="2520703at2759"/>
<evidence type="ECO:0000313" key="2">
    <source>
        <dbReference type="Proteomes" id="UP000777438"/>
    </source>
</evidence>
<sequence length="520" mass="58405">MPPKKEKTPAQLSDLSTEVLLLIFGNFCLHCCREYDQPRGVGTYQQHHEKRVRRRVRSQPEAKPWYAADRQALCSLCLVSKKIRAVAQSIMYHEFRLGHDDAAGTGIYSWERRIESFMWTTVARPELASAVKVVSIRPPLDQTFSVKEAKDTLLRIAKIRKIDLAAAWRKRLSLASPGEKAQWPWHYHAFVSSFLDLKGDANTISKLNKSLAYPWTRKALVSELVAMLVSQLPHVQYFHLRDRELWPPAGIRPSTFPSLGVATLPFTTIATDAPLSSLIGLAEDLKTLNIHAPKRGFPKRVPNLPSVTCLRITGVAMRDETLEFLLARCNGSLQTFVYEARYSENDENTAEDSFNDPIEGHFRPSFAIKNLASHQSSLKAFHLDLRGQEHFSTSGEPKFHLKNFEVLEDVLLSTNAIYALVEGGTDDLNSLVQLLPRSIVSLHLTVLGQNEASRLVDGLRGLVGTLQSQSDQFPKLRLIHHDYVGFSDGGDEGVELALRSLGVAFAFRSWPMAHLESPIH</sequence>
<organism evidence="1 2">
    <name type="scientific">Thelonectria olida</name>
    <dbReference type="NCBI Taxonomy" id="1576542"/>
    <lineage>
        <taxon>Eukaryota</taxon>
        <taxon>Fungi</taxon>
        <taxon>Dikarya</taxon>
        <taxon>Ascomycota</taxon>
        <taxon>Pezizomycotina</taxon>
        <taxon>Sordariomycetes</taxon>
        <taxon>Hypocreomycetidae</taxon>
        <taxon>Hypocreales</taxon>
        <taxon>Nectriaceae</taxon>
        <taxon>Thelonectria</taxon>
    </lineage>
</organism>
<keyword evidence="2" id="KW-1185">Reference proteome</keyword>
<protein>
    <submittedName>
        <fullName evidence="1">Uncharacterized protein</fullName>
    </submittedName>
</protein>
<name>A0A9P8W9W6_9HYPO</name>
<evidence type="ECO:0000313" key="1">
    <source>
        <dbReference type="EMBL" id="KAH6895213.1"/>
    </source>
</evidence>
<accession>A0A9P8W9W6</accession>